<evidence type="ECO:0000313" key="2">
    <source>
        <dbReference type="EMBL" id="CAC5416248.1"/>
    </source>
</evidence>
<reference evidence="2 3" key="1">
    <citation type="submission" date="2020-06" db="EMBL/GenBank/DDBJ databases">
        <authorList>
            <person name="Li R."/>
            <person name="Bekaert M."/>
        </authorList>
    </citation>
    <scope>NUCLEOTIDE SEQUENCE [LARGE SCALE GENOMIC DNA]</scope>
    <source>
        <strain evidence="3">wild</strain>
    </source>
</reference>
<keyword evidence="1" id="KW-0732">Signal</keyword>
<keyword evidence="3" id="KW-1185">Reference proteome</keyword>
<gene>
    <name evidence="2" type="ORF">MCOR_48885</name>
</gene>
<dbReference type="EMBL" id="CACVKT020008613">
    <property type="protein sequence ID" value="CAC5416248.1"/>
    <property type="molecule type" value="Genomic_DNA"/>
</dbReference>
<evidence type="ECO:0000256" key="1">
    <source>
        <dbReference type="SAM" id="SignalP"/>
    </source>
</evidence>
<dbReference type="Proteomes" id="UP000507470">
    <property type="component" value="Unassembled WGS sequence"/>
</dbReference>
<dbReference type="AlphaFoldDB" id="A0A6J8E7Z2"/>
<feature type="signal peptide" evidence="1">
    <location>
        <begin position="1"/>
        <end position="19"/>
    </location>
</feature>
<proteinExistence type="predicted"/>
<name>A0A6J8E7Z2_MYTCO</name>
<accession>A0A6J8E7Z2</accession>
<protein>
    <submittedName>
        <fullName evidence="2">Uncharacterized protein</fullName>
    </submittedName>
</protein>
<organism evidence="2 3">
    <name type="scientific">Mytilus coruscus</name>
    <name type="common">Sea mussel</name>
    <dbReference type="NCBI Taxonomy" id="42192"/>
    <lineage>
        <taxon>Eukaryota</taxon>
        <taxon>Metazoa</taxon>
        <taxon>Spiralia</taxon>
        <taxon>Lophotrochozoa</taxon>
        <taxon>Mollusca</taxon>
        <taxon>Bivalvia</taxon>
        <taxon>Autobranchia</taxon>
        <taxon>Pteriomorphia</taxon>
        <taxon>Mytilida</taxon>
        <taxon>Mytiloidea</taxon>
        <taxon>Mytilidae</taxon>
        <taxon>Mytilinae</taxon>
        <taxon>Mytilus</taxon>
    </lineage>
</organism>
<feature type="chain" id="PRO_5026682683" evidence="1">
    <location>
        <begin position="20"/>
        <end position="205"/>
    </location>
</feature>
<evidence type="ECO:0000313" key="3">
    <source>
        <dbReference type="Proteomes" id="UP000507470"/>
    </source>
</evidence>
<sequence length="205" mass="22167">MLTISMLAVMFCCTSLTPGKDCIGDQSLEIISVGLMDGVKATLKADLNVSKLNHVLFTYIKKEVTKSVEVTLDTKMGKAVKQIEDKVNRFMKTKVGKLQGYIAGPTRTAKGSGSNYLCLSSNPESKSFSANWNQIPGHLYGIGWELTKGTTCIKGSTFARLVWSSCDGSCDGTQSSLVYTGNDRSRSSNQVDDKDVPRAVCLTKG</sequence>